<evidence type="ECO:0000313" key="3">
    <source>
        <dbReference type="Proteomes" id="UP001165289"/>
    </source>
</evidence>
<keyword evidence="1" id="KW-0472">Membrane</keyword>
<keyword evidence="1" id="KW-1133">Transmembrane helix</keyword>
<comment type="caution">
    <text evidence="2">The sequence shown here is derived from an EMBL/GenBank/DDBJ whole genome shotgun (WGS) entry which is preliminary data.</text>
</comment>
<sequence>MISSVYTFYKNDVSSVEDLQFEIQMLKCVEKSVRLTVSSTTSTTSFFSMYKSLAKEVRNMLLNVTRLVIILLVLGVSGTSAVQSLSVLHRLNTWLRSTMTQSRLTRLSILAIENEKSAKIDSMKITSAFINVKHREEKFGRLPKL</sequence>
<evidence type="ECO:0000256" key="1">
    <source>
        <dbReference type="SAM" id="Phobius"/>
    </source>
</evidence>
<keyword evidence="3" id="KW-1185">Reference proteome</keyword>
<dbReference type="AlphaFoldDB" id="A0AAV7KCE7"/>
<evidence type="ECO:0000313" key="2">
    <source>
        <dbReference type="EMBL" id="KAI6658814.1"/>
    </source>
</evidence>
<proteinExistence type="predicted"/>
<organism evidence="2 3">
    <name type="scientific">Oopsacas minuta</name>
    <dbReference type="NCBI Taxonomy" id="111878"/>
    <lineage>
        <taxon>Eukaryota</taxon>
        <taxon>Metazoa</taxon>
        <taxon>Porifera</taxon>
        <taxon>Hexactinellida</taxon>
        <taxon>Hexasterophora</taxon>
        <taxon>Lyssacinosida</taxon>
        <taxon>Leucopsacidae</taxon>
        <taxon>Oopsacas</taxon>
    </lineage>
</organism>
<protein>
    <submittedName>
        <fullName evidence="2">Zinc finger MYM-type protein 1-like</fullName>
    </submittedName>
</protein>
<accession>A0AAV7KCE7</accession>
<dbReference type="EMBL" id="JAKMXF010000077">
    <property type="protein sequence ID" value="KAI6658814.1"/>
    <property type="molecule type" value="Genomic_DNA"/>
</dbReference>
<reference evidence="2 3" key="1">
    <citation type="journal article" date="2023" name="BMC Biol.">
        <title>The compact genome of the sponge Oopsacas minuta (Hexactinellida) is lacking key metazoan core genes.</title>
        <authorList>
            <person name="Santini S."/>
            <person name="Schenkelaars Q."/>
            <person name="Jourda C."/>
            <person name="Duchesne M."/>
            <person name="Belahbib H."/>
            <person name="Rocher C."/>
            <person name="Selva M."/>
            <person name="Riesgo A."/>
            <person name="Vervoort M."/>
            <person name="Leys S.P."/>
            <person name="Kodjabachian L."/>
            <person name="Le Bivic A."/>
            <person name="Borchiellini C."/>
            <person name="Claverie J.M."/>
            <person name="Renard E."/>
        </authorList>
    </citation>
    <scope>NUCLEOTIDE SEQUENCE [LARGE SCALE GENOMIC DNA]</scope>
    <source>
        <strain evidence="2">SPO-2</strain>
    </source>
</reference>
<name>A0AAV7KCE7_9METZ</name>
<feature type="transmembrane region" description="Helical" evidence="1">
    <location>
        <begin position="67"/>
        <end position="88"/>
    </location>
</feature>
<gene>
    <name evidence="2" type="ORF">LOD99_15139</name>
</gene>
<dbReference type="Proteomes" id="UP001165289">
    <property type="component" value="Unassembled WGS sequence"/>
</dbReference>
<keyword evidence="1" id="KW-0812">Transmembrane</keyword>